<reference evidence="1" key="2">
    <citation type="journal article" date="2023" name="IMA Fungus">
        <title>Comparative genomic study of the Penicillium genus elucidates a diverse pangenome and 15 lateral gene transfer events.</title>
        <authorList>
            <person name="Petersen C."/>
            <person name="Sorensen T."/>
            <person name="Nielsen M.R."/>
            <person name="Sondergaard T.E."/>
            <person name="Sorensen J.L."/>
            <person name="Fitzpatrick D.A."/>
            <person name="Frisvad J.C."/>
            <person name="Nielsen K.L."/>
        </authorList>
    </citation>
    <scope>NUCLEOTIDE SEQUENCE</scope>
    <source>
        <strain evidence="1">IBT 16849</strain>
    </source>
</reference>
<accession>A0A9W9LXT0</accession>
<organism evidence="1 2">
    <name type="scientific">Penicillium cf. griseofulvum</name>
    <dbReference type="NCBI Taxonomy" id="2972120"/>
    <lineage>
        <taxon>Eukaryota</taxon>
        <taxon>Fungi</taxon>
        <taxon>Dikarya</taxon>
        <taxon>Ascomycota</taxon>
        <taxon>Pezizomycotina</taxon>
        <taxon>Eurotiomycetes</taxon>
        <taxon>Eurotiomycetidae</taxon>
        <taxon>Eurotiales</taxon>
        <taxon>Aspergillaceae</taxon>
        <taxon>Penicillium</taxon>
    </lineage>
</organism>
<dbReference type="Proteomes" id="UP001150879">
    <property type="component" value="Unassembled WGS sequence"/>
</dbReference>
<keyword evidence="2" id="KW-1185">Reference proteome</keyword>
<evidence type="ECO:0000313" key="1">
    <source>
        <dbReference type="EMBL" id="KAJ5181119.1"/>
    </source>
</evidence>
<reference evidence="1" key="1">
    <citation type="submission" date="2022-11" db="EMBL/GenBank/DDBJ databases">
        <authorList>
            <person name="Petersen C."/>
        </authorList>
    </citation>
    <scope>NUCLEOTIDE SEQUENCE</scope>
    <source>
        <strain evidence="1">IBT 16849</strain>
    </source>
</reference>
<sequence>MAQSQWTPCHHPSASTVERGLTQACASPAALAVIKSTPELVRRSVESAQVSDTPGIIAGFIENVNIAVPVVDPAPVVTLSSLNAAILTQLDTALSGLHNKAGIPMHSRVIVNNLNITTNILTGKKASLVAPDTSVLKRVKRVPTEPRSSIPNMPTNPTHIQILLLPSQPSLIHHFPSRCIPRRYLAKLRFPT</sequence>
<proteinExistence type="predicted"/>
<evidence type="ECO:0000313" key="2">
    <source>
        <dbReference type="Proteomes" id="UP001150879"/>
    </source>
</evidence>
<dbReference type="AlphaFoldDB" id="A0A9W9LXT0"/>
<comment type="caution">
    <text evidence="1">The sequence shown here is derived from an EMBL/GenBank/DDBJ whole genome shotgun (WGS) entry which is preliminary data.</text>
</comment>
<dbReference type="EMBL" id="JAPQKP010000008">
    <property type="protein sequence ID" value="KAJ5181119.1"/>
    <property type="molecule type" value="Genomic_DNA"/>
</dbReference>
<gene>
    <name evidence="1" type="ORF">N7472_011079</name>
</gene>
<name>A0A9W9LXT0_9EURO</name>
<protein>
    <submittedName>
        <fullName evidence="1">Uncharacterized protein</fullName>
    </submittedName>
</protein>